<accession>A0A9W9L9N9</accession>
<dbReference type="RefSeq" id="XP_056525737.1">
    <property type="nucleotide sequence ID" value="XM_056663624.1"/>
</dbReference>
<evidence type="ECO:0000256" key="1">
    <source>
        <dbReference type="SAM" id="MobiDB-lite"/>
    </source>
</evidence>
<sequence>MKSRVLYCEEYSVRKSTGRDSVWQDELSDCERHWEVNELQQQESGLFLNNIDGFLYRLNVGGGQHGGVHPPGSLPAAILLSRWSKYVLVRGDPDIPTNAIPPQEISNWVIDELVSAFAEEYEGPRPVQAEERDDANPGFIGRGGPSTSAESTPRTWWTAFRRPTRSHPTRLKWLPARYGMPCPS</sequence>
<name>A0A9W9L9N9_9EURO</name>
<comment type="caution">
    <text evidence="2">The sequence shown here is derived from an EMBL/GenBank/DDBJ whole genome shotgun (WGS) entry which is preliminary data.</text>
</comment>
<dbReference type="EMBL" id="JAPQKL010000002">
    <property type="protein sequence ID" value="KAJ5144093.1"/>
    <property type="molecule type" value="Genomic_DNA"/>
</dbReference>
<dbReference type="Proteomes" id="UP001149079">
    <property type="component" value="Unassembled WGS sequence"/>
</dbReference>
<reference evidence="2" key="1">
    <citation type="submission" date="2022-11" db="EMBL/GenBank/DDBJ databases">
        <authorList>
            <person name="Petersen C."/>
        </authorList>
    </citation>
    <scope>NUCLEOTIDE SEQUENCE</scope>
    <source>
        <strain evidence="2">IBT 22155</strain>
    </source>
</reference>
<evidence type="ECO:0000313" key="2">
    <source>
        <dbReference type="EMBL" id="KAJ5144093.1"/>
    </source>
</evidence>
<gene>
    <name evidence="2" type="ORF">N7515_002880</name>
</gene>
<reference evidence="2" key="2">
    <citation type="journal article" date="2023" name="IMA Fungus">
        <title>Comparative genomic study of the Penicillium genus elucidates a diverse pangenome and 15 lateral gene transfer events.</title>
        <authorList>
            <person name="Petersen C."/>
            <person name="Sorensen T."/>
            <person name="Nielsen M.R."/>
            <person name="Sondergaard T.E."/>
            <person name="Sorensen J.L."/>
            <person name="Fitzpatrick D.A."/>
            <person name="Frisvad J.C."/>
            <person name="Nielsen K.L."/>
        </authorList>
    </citation>
    <scope>NUCLEOTIDE SEQUENCE</scope>
    <source>
        <strain evidence="2">IBT 22155</strain>
    </source>
</reference>
<dbReference type="OrthoDB" id="4353649at2759"/>
<organism evidence="2 3">
    <name type="scientific">Penicillium bovifimosum</name>
    <dbReference type="NCBI Taxonomy" id="126998"/>
    <lineage>
        <taxon>Eukaryota</taxon>
        <taxon>Fungi</taxon>
        <taxon>Dikarya</taxon>
        <taxon>Ascomycota</taxon>
        <taxon>Pezizomycotina</taxon>
        <taxon>Eurotiomycetes</taxon>
        <taxon>Eurotiomycetidae</taxon>
        <taxon>Eurotiales</taxon>
        <taxon>Aspergillaceae</taxon>
        <taxon>Penicillium</taxon>
    </lineage>
</organism>
<dbReference type="AlphaFoldDB" id="A0A9W9L9N9"/>
<feature type="region of interest" description="Disordered" evidence="1">
    <location>
        <begin position="125"/>
        <end position="153"/>
    </location>
</feature>
<evidence type="ECO:0000313" key="3">
    <source>
        <dbReference type="Proteomes" id="UP001149079"/>
    </source>
</evidence>
<proteinExistence type="predicted"/>
<protein>
    <submittedName>
        <fullName evidence="2">Uncharacterized protein</fullName>
    </submittedName>
</protein>
<dbReference type="GeneID" id="81402794"/>
<keyword evidence="3" id="KW-1185">Reference proteome</keyword>